<dbReference type="PROSITE" id="PS50975">
    <property type="entry name" value="ATP_GRASP"/>
    <property type="match status" value="1"/>
</dbReference>
<dbReference type="Gene3D" id="3.30.470.20">
    <property type="entry name" value="ATP-grasp fold, B domain"/>
    <property type="match status" value="1"/>
</dbReference>
<sequence>MNCAVLYQIKEPPERDGLRKPMKKGGYSDSGADIAFTLKKAEINVITPSDAPRETEDLEWVFPDDREGILSAIAKGADTFWLNTVIYDGHPIEEFLSKGYKVIGQDPKAVSLYDNKYFVNQILREGGLDVVKEGLTSSLKNDLPSFPIVIKPILGRGSQGVFIAKHKEEYNKKIQELTNAKVYGTSFMLEPYLTGTEVTIAVMLPGTYDINGVAVKKEAYWCLPVVERFDHINGIAPYNGTVPVVKNSRVMKQNEILDNLCEQCAKAAQILNVKSLIRIDCRADEAGKFYLFDVNLKPNMTGASRSHRRDQDSLVMIAARELGWEFKDLLVYMRNTKWTYKN</sequence>
<keyword evidence="3" id="KW-0479">Metal-binding</keyword>
<accession>M1MRM3</accession>
<evidence type="ECO:0000259" key="5">
    <source>
        <dbReference type="PROSITE" id="PS50975"/>
    </source>
</evidence>
<gene>
    <name evidence="6" type="ORF">Cspa_c50350</name>
</gene>
<keyword evidence="7" id="KW-1185">Reference proteome</keyword>
<organism evidence="6 7">
    <name type="scientific">Clostridium saccharoperbutylacetonicum N1-4(HMT)</name>
    <dbReference type="NCBI Taxonomy" id="931276"/>
    <lineage>
        <taxon>Bacteria</taxon>
        <taxon>Bacillati</taxon>
        <taxon>Bacillota</taxon>
        <taxon>Clostridia</taxon>
        <taxon>Eubacteriales</taxon>
        <taxon>Clostridiaceae</taxon>
        <taxon>Clostridium</taxon>
    </lineage>
</organism>
<dbReference type="KEGG" id="csr:Cspa_c50350"/>
<reference evidence="6 7" key="1">
    <citation type="submission" date="2013-02" db="EMBL/GenBank/DDBJ databases">
        <title>Genome sequence of Clostridium saccharoperbutylacetonicum N1-4(HMT).</title>
        <authorList>
            <person name="Poehlein A."/>
            <person name="Daniel R."/>
        </authorList>
    </citation>
    <scope>NUCLEOTIDE SEQUENCE [LARGE SCALE GENOMIC DNA]</scope>
    <source>
        <strain evidence="7">N1-4(HMT)</strain>
    </source>
</reference>
<dbReference type="PANTHER" id="PTHR23132:SF23">
    <property type="entry name" value="D-ALANINE--D-ALANINE LIGASE B"/>
    <property type="match status" value="1"/>
</dbReference>
<evidence type="ECO:0000256" key="4">
    <source>
        <dbReference type="PROSITE-ProRule" id="PRU00409"/>
    </source>
</evidence>
<name>M1MRM3_9CLOT</name>
<dbReference type="eggNOG" id="COG1181">
    <property type="taxonomic scope" value="Bacteria"/>
</dbReference>
<protein>
    <submittedName>
        <fullName evidence="6">D-alanine-D-alanine ligase</fullName>
    </submittedName>
</protein>
<dbReference type="InterPro" id="IPR011761">
    <property type="entry name" value="ATP-grasp"/>
</dbReference>
<dbReference type="Pfam" id="PF07478">
    <property type="entry name" value="Dala_Dala_lig_C"/>
    <property type="match status" value="1"/>
</dbReference>
<dbReference type="AlphaFoldDB" id="M1MRM3"/>
<dbReference type="OrthoDB" id="9803907at2"/>
<dbReference type="GO" id="GO:0008716">
    <property type="term" value="F:D-alanine-D-alanine ligase activity"/>
    <property type="evidence" value="ECO:0007669"/>
    <property type="project" value="InterPro"/>
</dbReference>
<dbReference type="InterPro" id="IPR013815">
    <property type="entry name" value="ATP_grasp_subdomain_1"/>
</dbReference>
<dbReference type="GO" id="GO:0046872">
    <property type="term" value="F:metal ion binding"/>
    <property type="evidence" value="ECO:0007669"/>
    <property type="project" value="UniProtKB-KW"/>
</dbReference>
<keyword evidence="4" id="KW-0067">ATP-binding</keyword>
<dbReference type="PANTHER" id="PTHR23132">
    <property type="entry name" value="D-ALANINE--D-ALANINE LIGASE"/>
    <property type="match status" value="1"/>
</dbReference>
<dbReference type="InterPro" id="IPR011095">
    <property type="entry name" value="Dala_Dala_lig_C"/>
</dbReference>
<keyword evidence="4" id="KW-0547">Nucleotide-binding</keyword>
<dbReference type="RefSeq" id="WP_015395096.1">
    <property type="nucleotide sequence ID" value="NC_020291.1"/>
</dbReference>
<dbReference type="HOGENOM" id="CLU_784577_0_0_9"/>
<evidence type="ECO:0000256" key="1">
    <source>
        <dbReference type="ARBA" id="ARBA00010871"/>
    </source>
</evidence>
<evidence type="ECO:0000313" key="7">
    <source>
        <dbReference type="Proteomes" id="UP000011728"/>
    </source>
</evidence>
<dbReference type="SUPFAM" id="SSF56059">
    <property type="entry name" value="Glutathione synthetase ATP-binding domain-like"/>
    <property type="match status" value="1"/>
</dbReference>
<proteinExistence type="inferred from homology"/>
<keyword evidence="2 6" id="KW-0436">Ligase</keyword>
<dbReference type="PATRIC" id="fig|931276.5.peg.5082"/>
<feature type="domain" description="ATP-grasp" evidence="5">
    <location>
        <begin position="120"/>
        <end position="323"/>
    </location>
</feature>
<evidence type="ECO:0000313" key="6">
    <source>
        <dbReference type="EMBL" id="AGF58788.1"/>
    </source>
</evidence>
<evidence type="ECO:0000256" key="2">
    <source>
        <dbReference type="ARBA" id="ARBA00022598"/>
    </source>
</evidence>
<comment type="similarity">
    <text evidence="1">Belongs to the D-alanine--D-alanine ligase family.</text>
</comment>
<dbReference type="Proteomes" id="UP000011728">
    <property type="component" value="Chromosome"/>
</dbReference>
<evidence type="ECO:0000256" key="3">
    <source>
        <dbReference type="ARBA" id="ARBA00022723"/>
    </source>
</evidence>
<dbReference type="EMBL" id="CP004121">
    <property type="protein sequence ID" value="AGF58788.1"/>
    <property type="molecule type" value="Genomic_DNA"/>
</dbReference>
<dbReference type="GO" id="GO:0005524">
    <property type="term" value="F:ATP binding"/>
    <property type="evidence" value="ECO:0007669"/>
    <property type="project" value="UniProtKB-UniRule"/>
</dbReference>
<dbReference type="Gene3D" id="3.30.1490.20">
    <property type="entry name" value="ATP-grasp fold, A domain"/>
    <property type="match status" value="1"/>
</dbReference>